<proteinExistence type="predicted"/>
<accession>A0A423PR04</accession>
<name>A0A423PR04_9GAMM</name>
<protein>
    <submittedName>
        <fullName evidence="1">Uncharacterized protein</fullName>
    </submittedName>
</protein>
<dbReference type="EMBL" id="AYKH01000011">
    <property type="protein sequence ID" value="ROO28039.1"/>
    <property type="molecule type" value="Genomic_DNA"/>
</dbReference>
<dbReference type="AlphaFoldDB" id="A0A423PR04"/>
<sequence>MPPPSDDAPAPAAAAPAPAPVEVVSPALPFEVFLSGAVPVAGAPRSAAAVLPRGVSPRAAELAFGFD</sequence>
<evidence type="ECO:0000313" key="1">
    <source>
        <dbReference type="EMBL" id="ROO28039.1"/>
    </source>
</evidence>
<dbReference type="Proteomes" id="UP000283993">
    <property type="component" value="Unassembled WGS sequence"/>
</dbReference>
<reference evidence="1 2" key="1">
    <citation type="submission" date="2013-10" db="EMBL/GenBank/DDBJ databases">
        <title>Salinisphaera orenii MK-B5 Genome Sequencing.</title>
        <authorList>
            <person name="Lai Q."/>
            <person name="Li C."/>
            <person name="Shao Z."/>
        </authorList>
    </citation>
    <scope>NUCLEOTIDE SEQUENCE [LARGE SCALE GENOMIC DNA]</scope>
    <source>
        <strain evidence="1 2">MK-B5</strain>
    </source>
</reference>
<gene>
    <name evidence="1" type="ORF">SAOR_06780</name>
</gene>
<keyword evidence="2" id="KW-1185">Reference proteome</keyword>
<organism evidence="1 2">
    <name type="scientific">Salinisphaera orenii MK-B5</name>
    <dbReference type="NCBI Taxonomy" id="856730"/>
    <lineage>
        <taxon>Bacteria</taxon>
        <taxon>Pseudomonadati</taxon>
        <taxon>Pseudomonadota</taxon>
        <taxon>Gammaproteobacteria</taxon>
        <taxon>Salinisphaerales</taxon>
        <taxon>Salinisphaeraceae</taxon>
        <taxon>Salinisphaera</taxon>
    </lineage>
</organism>
<comment type="caution">
    <text evidence="1">The sequence shown here is derived from an EMBL/GenBank/DDBJ whole genome shotgun (WGS) entry which is preliminary data.</text>
</comment>
<evidence type="ECO:0000313" key="2">
    <source>
        <dbReference type="Proteomes" id="UP000283993"/>
    </source>
</evidence>